<dbReference type="STRING" id="578462.A0A0L0RWE6"/>
<reference evidence="2 3" key="1">
    <citation type="submission" date="2009-11" db="EMBL/GenBank/DDBJ databases">
        <title>Annotation of Allomyces macrogynus ATCC 38327.</title>
        <authorList>
            <consortium name="The Broad Institute Genome Sequencing Platform"/>
            <person name="Russ C."/>
            <person name="Cuomo C."/>
            <person name="Burger G."/>
            <person name="Gray M.W."/>
            <person name="Holland P.W.H."/>
            <person name="King N."/>
            <person name="Lang F.B.F."/>
            <person name="Roger A.J."/>
            <person name="Ruiz-Trillo I."/>
            <person name="Young S.K."/>
            <person name="Zeng Q."/>
            <person name="Gargeya S."/>
            <person name="Fitzgerald M."/>
            <person name="Haas B."/>
            <person name="Abouelleil A."/>
            <person name="Alvarado L."/>
            <person name="Arachchi H.M."/>
            <person name="Berlin A."/>
            <person name="Chapman S.B."/>
            <person name="Gearin G."/>
            <person name="Goldberg J."/>
            <person name="Griggs A."/>
            <person name="Gujja S."/>
            <person name="Hansen M."/>
            <person name="Heiman D."/>
            <person name="Howarth C."/>
            <person name="Larimer J."/>
            <person name="Lui A."/>
            <person name="MacDonald P.J.P."/>
            <person name="McCowen C."/>
            <person name="Montmayeur A."/>
            <person name="Murphy C."/>
            <person name="Neiman D."/>
            <person name="Pearson M."/>
            <person name="Priest M."/>
            <person name="Roberts A."/>
            <person name="Saif S."/>
            <person name="Shea T."/>
            <person name="Sisk P."/>
            <person name="Stolte C."/>
            <person name="Sykes S."/>
            <person name="Wortman J."/>
            <person name="Nusbaum C."/>
            <person name="Birren B."/>
        </authorList>
    </citation>
    <scope>NUCLEOTIDE SEQUENCE [LARGE SCALE GENOMIC DNA]</scope>
    <source>
        <strain evidence="2 3">ATCC 38327</strain>
    </source>
</reference>
<feature type="region of interest" description="Disordered" evidence="1">
    <location>
        <begin position="1"/>
        <end position="21"/>
    </location>
</feature>
<keyword evidence="3" id="KW-1185">Reference proteome</keyword>
<organism evidence="2 3">
    <name type="scientific">Allomyces macrogynus (strain ATCC 38327)</name>
    <name type="common">Allomyces javanicus var. macrogynus</name>
    <dbReference type="NCBI Taxonomy" id="578462"/>
    <lineage>
        <taxon>Eukaryota</taxon>
        <taxon>Fungi</taxon>
        <taxon>Fungi incertae sedis</taxon>
        <taxon>Blastocladiomycota</taxon>
        <taxon>Blastocladiomycetes</taxon>
        <taxon>Blastocladiales</taxon>
        <taxon>Blastocladiaceae</taxon>
        <taxon>Allomyces</taxon>
    </lineage>
</organism>
<dbReference type="EMBL" id="GG745328">
    <property type="protein sequence ID" value="KNE54396.1"/>
    <property type="molecule type" value="Genomic_DNA"/>
</dbReference>
<proteinExistence type="predicted"/>
<name>A0A0L0RWE6_ALLM3</name>
<dbReference type="Proteomes" id="UP000054350">
    <property type="component" value="Unassembled WGS sequence"/>
</dbReference>
<dbReference type="AlphaFoldDB" id="A0A0L0RWE6"/>
<evidence type="ECO:0000313" key="2">
    <source>
        <dbReference type="EMBL" id="KNE54396.1"/>
    </source>
</evidence>
<sequence>MGKGKGCSYYESGTNSSGNHWCNRGESKAGGNAYHYSNSDGSYYYRNNDGSRYYNNGKGFAKYTPPSSSSSRPKYYYYD</sequence>
<gene>
    <name evidence="2" type="ORF">AMAG_17668</name>
</gene>
<accession>A0A0L0RWE6</accession>
<feature type="region of interest" description="Disordered" evidence="1">
    <location>
        <begin position="59"/>
        <end position="79"/>
    </location>
</feature>
<reference evidence="3" key="2">
    <citation type="submission" date="2009-11" db="EMBL/GenBank/DDBJ databases">
        <title>The Genome Sequence of Allomyces macrogynus strain ATCC 38327.</title>
        <authorList>
            <consortium name="The Broad Institute Genome Sequencing Platform"/>
            <person name="Russ C."/>
            <person name="Cuomo C."/>
            <person name="Shea T."/>
            <person name="Young S.K."/>
            <person name="Zeng Q."/>
            <person name="Koehrsen M."/>
            <person name="Haas B."/>
            <person name="Borodovsky M."/>
            <person name="Guigo R."/>
            <person name="Alvarado L."/>
            <person name="Berlin A."/>
            <person name="Borenstein D."/>
            <person name="Chen Z."/>
            <person name="Engels R."/>
            <person name="Freedman E."/>
            <person name="Gellesch M."/>
            <person name="Goldberg J."/>
            <person name="Griggs A."/>
            <person name="Gujja S."/>
            <person name="Heiman D."/>
            <person name="Hepburn T."/>
            <person name="Howarth C."/>
            <person name="Jen D."/>
            <person name="Larson L."/>
            <person name="Lewis B."/>
            <person name="Mehta T."/>
            <person name="Park D."/>
            <person name="Pearson M."/>
            <person name="Roberts A."/>
            <person name="Saif S."/>
            <person name="Shenoy N."/>
            <person name="Sisk P."/>
            <person name="Stolte C."/>
            <person name="Sykes S."/>
            <person name="Walk T."/>
            <person name="White J."/>
            <person name="Yandava C."/>
            <person name="Burger G."/>
            <person name="Gray M.W."/>
            <person name="Holland P.W.H."/>
            <person name="King N."/>
            <person name="Lang F.B.F."/>
            <person name="Roger A.J."/>
            <person name="Ruiz-Trillo I."/>
            <person name="Lander E."/>
            <person name="Nusbaum C."/>
        </authorList>
    </citation>
    <scope>NUCLEOTIDE SEQUENCE [LARGE SCALE GENOMIC DNA]</scope>
    <source>
        <strain evidence="3">ATCC 38327</strain>
    </source>
</reference>
<evidence type="ECO:0000313" key="3">
    <source>
        <dbReference type="Proteomes" id="UP000054350"/>
    </source>
</evidence>
<dbReference type="VEuPathDB" id="FungiDB:AMAG_17668"/>
<feature type="compositionally biased region" description="Polar residues" evidence="1">
    <location>
        <begin position="11"/>
        <end position="20"/>
    </location>
</feature>
<protein>
    <submittedName>
        <fullName evidence="2">Uncharacterized protein</fullName>
    </submittedName>
</protein>
<dbReference type="OMA" id="NRDYGAS"/>
<dbReference type="eggNOG" id="ENOG502S712">
    <property type="taxonomic scope" value="Eukaryota"/>
</dbReference>
<evidence type="ECO:0000256" key="1">
    <source>
        <dbReference type="SAM" id="MobiDB-lite"/>
    </source>
</evidence>
<dbReference type="OrthoDB" id="5415522at2759"/>
<feature type="compositionally biased region" description="Low complexity" evidence="1">
    <location>
        <begin position="63"/>
        <end position="79"/>
    </location>
</feature>